<keyword evidence="2" id="KW-1185">Reference proteome</keyword>
<reference evidence="1 2" key="1">
    <citation type="submission" date="2017-12" db="EMBL/GenBank/DDBJ databases">
        <title>Characterization of six clinical isolates of Enterochimera gen. nov., a novel genus of the Yersiniaciae family and the three species Enterochimera arupensis sp. nov., Enterochimera coloradensis sp. nov, and Enterochimera californica sp. nov.</title>
        <authorList>
            <person name="Rossi A."/>
            <person name="Fisher M."/>
        </authorList>
    </citation>
    <scope>NUCLEOTIDE SEQUENCE [LARGE SCALE GENOMIC DNA]</scope>
    <source>
        <strain evidence="2">2016-Iso4</strain>
    </source>
</reference>
<dbReference type="OrthoDB" id="6504486at2"/>
<dbReference type="RefSeq" id="WP_101824327.1">
    <property type="nucleotide sequence ID" value="NZ_PJZH01000008.1"/>
</dbReference>
<sequence length="156" mass="18440">MSAQNKFFEKLGSSARKKSVNDSLQDDILFYKKETQRLLDTVERWFRDTPIRCKTWENSLTEQVAPDVIYQIPGMTLINDDKHLHITPLGMYCFGGVKGRLIVSLLMKNEEKNLFECRLNDSRADFDEWALIDCCKKKKVMPFREDTFFEYIYEFA</sequence>
<accession>A0A2N5E419</accession>
<name>A0A2N5E419_9GAMM</name>
<dbReference type="EMBL" id="PJZH01000008">
    <property type="protein sequence ID" value="PLR35591.1"/>
    <property type="molecule type" value="Genomic_DNA"/>
</dbReference>
<protein>
    <submittedName>
        <fullName evidence="1">Uncharacterized protein</fullName>
    </submittedName>
</protein>
<dbReference type="Proteomes" id="UP000234503">
    <property type="component" value="Unassembled WGS sequence"/>
</dbReference>
<evidence type="ECO:0000313" key="1">
    <source>
        <dbReference type="EMBL" id="PLR35591.1"/>
    </source>
</evidence>
<proteinExistence type="predicted"/>
<organism evidence="1 2">
    <name type="scientific">Chimaeribacter coloradensis</name>
    <dbReference type="NCBI Taxonomy" id="2060068"/>
    <lineage>
        <taxon>Bacteria</taxon>
        <taxon>Pseudomonadati</taxon>
        <taxon>Pseudomonadota</taxon>
        <taxon>Gammaproteobacteria</taxon>
        <taxon>Enterobacterales</taxon>
        <taxon>Yersiniaceae</taxon>
        <taxon>Chimaeribacter</taxon>
    </lineage>
</organism>
<dbReference type="AlphaFoldDB" id="A0A2N5E419"/>
<comment type="caution">
    <text evidence="1">The sequence shown here is derived from an EMBL/GenBank/DDBJ whole genome shotgun (WGS) entry which is preliminary data.</text>
</comment>
<evidence type="ECO:0000313" key="2">
    <source>
        <dbReference type="Proteomes" id="UP000234503"/>
    </source>
</evidence>
<gene>
    <name evidence="1" type="ORF">CYR32_10380</name>
</gene>